<proteinExistence type="predicted"/>
<dbReference type="PROSITE" id="PS50292">
    <property type="entry name" value="PEROXIDASE_3"/>
    <property type="match status" value="1"/>
</dbReference>
<comment type="subcellular location">
    <subcellularLocation>
        <location evidence="1">Secreted</location>
    </subcellularLocation>
</comment>
<dbReference type="GO" id="GO:0006979">
    <property type="term" value="P:response to oxidative stress"/>
    <property type="evidence" value="ECO:0007669"/>
    <property type="project" value="InterPro"/>
</dbReference>
<dbReference type="GO" id="GO:0020037">
    <property type="term" value="F:heme binding"/>
    <property type="evidence" value="ECO:0007669"/>
    <property type="project" value="InterPro"/>
</dbReference>
<dbReference type="Pfam" id="PF03098">
    <property type="entry name" value="An_peroxidase"/>
    <property type="match status" value="1"/>
</dbReference>
<sequence>MLKLVHFTVLTVVGSSFSSHGDDAQHQRHIPSPPVPQDDMNLLKLLSLEWPRPDATDYLEAAAEKLGAARQSNYRTRHHRPSPDKIEVFAHRHHIQSVFSTLSSKGPKEISSEGNAALAFGKDALKQKIQQDQLIARNPDKLPNDSPAGRHQKGFQKTDPLSTILAKQGLLIEKATEHFKQRFNLSNDVSALETFSEDMFSFCDDDSLLRPDPDPCQTNDRYRRLDGTCNNIQNPLWGASFIPFRRAILPEYGDGISSLRRAANGRPLPSGRQVSTSINMKSNKESSSLTILHMTFGQFIDHDITSTPVSQVSDSGYGDGSIKCCDNVDEICKRRFFGRSLEETELRHHNRPPPNRLRSSECAPIEIPFYDEFYCLHGQTCMEFVRSAPAARCTLGPREQTNQLTAYMDGTMIYDTKPDTILRTNTDGLLSTQLTQDGEELLPPSTDPNDGCNVQEQISQNKFCFVAGDGRVNEQRMLSLFHTVWAREHNRIARALKSINPGWDDEKLFQETKRIVVAELQQVTYNEYLPTILGPWIPAQLGLLPKKKAQYTSDYDEDINAGIANGFATAAYRFGHSEIADGFHRTTSTGLVSHDKMTRIFFSPFELYKKNGISDLTRGSVTQAAGNIDAYFTDQITNYLFKGDGKFGLDLVALNVQRGRDHGIPGYNTWRELCELPKASSFSDLAGEIEAETLQSLQNIYRHVDDIDLFIGGLSERPLTGGLLGPTLTCIITDQFYRIKKGDRYWFESRNMPGGAFTPRKYIIFSHCLIVLCPLLNWRYILNSTEISSPS</sequence>
<evidence type="ECO:0000256" key="2">
    <source>
        <dbReference type="ARBA" id="ARBA00022525"/>
    </source>
</evidence>
<evidence type="ECO:0000256" key="3">
    <source>
        <dbReference type="ARBA" id="ARBA00022559"/>
    </source>
</evidence>
<dbReference type="InterPro" id="IPR010255">
    <property type="entry name" value="Haem_peroxidase_sf"/>
</dbReference>
<name>A0AAN8XJ87_HALRR</name>
<dbReference type="Gene3D" id="1.10.640.10">
    <property type="entry name" value="Haem peroxidase domain superfamily, animal type"/>
    <property type="match status" value="1"/>
</dbReference>
<evidence type="ECO:0000313" key="8">
    <source>
        <dbReference type="EMBL" id="KAK7084497.1"/>
    </source>
</evidence>
<evidence type="ECO:0000256" key="5">
    <source>
        <dbReference type="PIRSR" id="PIRSR619791-2"/>
    </source>
</evidence>
<keyword evidence="3" id="KW-0575">Peroxidase</keyword>
<feature type="binding site" description="axial binding residue" evidence="5">
    <location>
        <position position="576"/>
    </location>
    <ligand>
        <name>heme b</name>
        <dbReference type="ChEBI" id="CHEBI:60344"/>
    </ligand>
    <ligandPart>
        <name>Fe</name>
        <dbReference type="ChEBI" id="CHEBI:18248"/>
    </ligandPart>
</feature>
<keyword evidence="5" id="KW-0349">Heme</keyword>
<evidence type="ECO:0000256" key="1">
    <source>
        <dbReference type="ARBA" id="ARBA00004613"/>
    </source>
</evidence>
<feature type="region of interest" description="Disordered" evidence="6">
    <location>
        <begin position="135"/>
        <end position="159"/>
    </location>
</feature>
<keyword evidence="3" id="KW-0560">Oxidoreductase</keyword>
<feature type="signal peptide" evidence="7">
    <location>
        <begin position="1"/>
        <end position="18"/>
    </location>
</feature>
<evidence type="ECO:0008006" key="10">
    <source>
        <dbReference type="Google" id="ProtNLM"/>
    </source>
</evidence>
<accession>A0AAN8XJ87</accession>
<dbReference type="PANTHER" id="PTHR11475:SF141">
    <property type="entry name" value="CARDINAL"/>
    <property type="match status" value="1"/>
</dbReference>
<comment type="caution">
    <text evidence="8">The sequence shown here is derived from an EMBL/GenBank/DDBJ whole genome shotgun (WGS) entry which is preliminary data.</text>
</comment>
<dbReference type="GO" id="GO:0046872">
    <property type="term" value="F:metal ion binding"/>
    <property type="evidence" value="ECO:0007669"/>
    <property type="project" value="UniProtKB-KW"/>
</dbReference>
<dbReference type="PRINTS" id="PR00457">
    <property type="entry name" value="ANPEROXIDASE"/>
</dbReference>
<evidence type="ECO:0000256" key="6">
    <source>
        <dbReference type="SAM" id="MobiDB-lite"/>
    </source>
</evidence>
<dbReference type="CDD" id="cd09823">
    <property type="entry name" value="peroxinectin_like"/>
    <property type="match status" value="1"/>
</dbReference>
<keyword evidence="5" id="KW-0479">Metal-binding</keyword>
<evidence type="ECO:0000313" key="9">
    <source>
        <dbReference type="Proteomes" id="UP001381693"/>
    </source>
</evidence>
<feature type="region of interest" description="Disordered" evidence="6">
    <location>
        <begin position="18"/>
        <end position="37"/>
    </location>
</feature>
<dbReference type="GO" id="GO:0004601">
    <property type="term" value="F:peroxidase activity"/>
    <property type="evidence" value="ECO:0007669"/>
    <property type="project" value="UniProtKB-KW"/>
</dbReference>
<organism evidence="8 9">
    <name type="scientific">Halocaridina rubra</name>
    <name type="common">Hawaiian red shrimp</name>
    <dbReference type="NCBI Taxonomy" id="373956"/>
    <lineage>
        <taxon>Eukaryota</taxon>
        <taxon>Metazoa</taxon>
        <taxon>Ecdysozoa</taxon>
        <taxon>Arthropoda</taxon>
        <taxon>Crustacea</taxon>
        <taxon>Multicrustacea</taxon>
        <taxon>Malacostraca</taxon>
        <taxon>Eumalacostraca</taxon>
        <taxon>Eucarida</taxon>
        <taxon>Decapoda</taxon>
        <taxon>Pleocyemata</taxon>
        <taxon>Caridea</taxon>
        <taxon>Atyoidea</taxon>
        <taxon>Atyidae</taxon>
        <taxon>Halocaridina</taxon>
    </lineage>
</organism>
<evidence type="ECO:0000256" key="7">
    <source>
        <dbReference type="SAM" id="SignalP"/>
    </source>
</evidence>
<dbReference type="FunFam" id="1.10.640.10:FF:000003">
    <property type="entry name" value="chorion peroxidase"/>
    <property type="match status" value="1"/>
</dbReference>
<dbReference type="Proteomes" id="UP001381693">
    <property type="component" value="Unassembled WGS sequence"/>
</dbReference>
<dbReference type="EMBL" id="JAXCGZ010002070">
    <property type="protein sequence ID" value="KAK7084497.1"/>
    <property type="molecule type" value="Genomic_DNA"/>
</dbReference>
<feature type="chain" id="PRO_5043041448" description="Peroxidase" evidence="7">
    <location>
        <begin position="19"/>
        <end position="791"/>
    </location>
</feature>
<keyword evidence="4 7" id="KW-0732">Signal</keyword>
<dbReference type="InterPro" id="IPR019791">
    <property type="entry name" value="Haem_peroxidase_animal"/>
</dbReference>
<protein>
    <recommendedName>
        <fullName evidence="10">Peroxidase</fullName>
    </recommendedName>
</protein>
<dbReference type="PANTHER" id="PTHR11475">
    <property type="entry name" value="OXIDASE/PEROXIDASE"/>
    <property type="match status" value="1"/>
</dbReference>
<dbReference type="InterPro" id="IPR037120">
    <property type="entry name" value="Haem_peroxidase_sf_animal"/>
</dbReference>
<keyword evidence="9" id="KW-1185">Reference proteome</keyword>
<keyword evidence="2" id="KW-0964">Secreted</keyword>
<dbReference type="GO" id="GO:0005576">
    <property type="term" value="C:extracellular region"/>
    <property type="evidence" value="ECO:0007669"/>
    <property type="project" value="UniProtKB-SubCell"/>
</dbReference>
<dbReference type="SUPFAM" id="SSF48113">
    <property type="entry name" value="Heme-dependent peroxidases"/>
    <property type="match status" value="1"/>
</dbReference>
<evidence type="ECO:0000256" key="4">
    <source>
        <dbReference type="ARBA" id="ARBA00022729"/>
    </source>
</evidence>
<gene>
    <name evidence="8" type="ORF">SK128_008778</name>
</gene>
<dbReference type="AlphaFoldDB" id="A0AAN8XJ87"/>
<keyword evidence="5" id="KW-0408">Iron</keyword>
<reference evidence="8 9" key="1">
    <citation type="submission" date="2023-11" db="EMBL/GenBank/DDBJ databases">
        <title>Halocaridina rubra genome assembly.</title>
        <authorList>
            <person name="Smith C."/>
        </authorList>
    </citation>
    <scope>NUCLEOTIDE SEQUENCE [LARGE SCALE GENOMIC DNA]</scope>
    <source>
        <strain evidence="8">EP-1</strain>
        <tissue evidence="8">Whole</tissue>
    </source>
</reference>